<protein>
    <submittedName>
        <fullName evidence="1">Uncharacterized protein</fullName>
    </submittedName>
</protein>
<accession>A0A0M8P5R0</accession>
<evidence type="ECO:0000313" key="2">
    <source>
        <dbReference type="Proteomes" id="UP000037696"/>
    </source>
</evidence>
<name>A0A0M8P5R0_9EURO</name>
<keyword evidence="2" id="KW-1185">Reference proteome</keyword>
<gene>
    <name evidence="1" type="ORF">ACN38_g8160</name>
</gene>
<evidence type="ECO:0000313" key="1">
    <source>
        <dbReference type="EMBL" id="KOS40960.1"/>
    </source>
</evidence>
<sequence>MATNPTAAEIEGDPIFKESAFSSFPCVLLGNNDQQLGDWCDGDKVVKLLSGHTLTFPSHALTSDSRSSEMRMVSQALSVQRMQPFAFSITRSSGIGLFNQTHTYGNQTHKARAVRDIFYNHDLFCFLVKGPHLDDIIKELTVSTDDTPRFPFAGFFEKHFDKPVVQYGKYTPKDLCDLQFEA</sequence>
<dbReference type="EMBL" id="LHQQ01000146">
    <property type="protein sequence ID" value="KOS40960.1"/>
    <property type="molecule type" value="Genomic_DNA"/>
</dbReference>
<dbReference type="AlphaFoldDB" id="A0A0M8P5R0"/>
<organism evidence="1 2">
    <name type="scientific">Penicillium nordicum</name>
    <dbReference type="NCBI Taxonomy" id="229535"/>
    <lineage>
        <taxon>Eukaryota</taxon>
        <taxon>Fungi</taxon>
        <taxon>Dikarya</taxon>
        <taxon>Ascomycota</taxon>
        <taxon>Pezizomycotina</taxon>
        <taxon>Eurotiomycetes</taxon>
        <taxon>Eurotiomycetidae</taxon>
        <taxon>Eurotiales</taxon>
        <taxon>Aspergillaceae</taxon>
        <taxon>Penicillium</taxon>
    </lineage>
</organism>
<proteinExistence type="predicted"/>
<dbReference type="Proteomes" id="UP000037696">
    <property type="component" value="Unassembled WGS sequence"/>
</dbReference>
<reference evidence="1 2" key="1">
    <citation type="submission" date="2015-08" db="EMBL/GenBank/DDBJ databases">
        <title>Genome sequencing of Penicillium nordicum.</title>
        <authorList>
            <person name="Nguyen H.D."/>
            <person name="Seifert K.A."/>
        </authorList>
    </citation>
    <scope>NUCLEOTIDE SEQUENCE [LARGE SCALE GENOMIC DNA]</scope>
    <source>
        <strain evidence="1 2">DAOMC 185683</strain>
    </source>
</reference>
<comment type="caution">
    <text evidence="1">The sequence shown here is derived from an EMBL/GenBank/DDBJ whole genome shotgun (WGS) entry which is preliminary data.</text>
</comment>